<dbReference type="Gene3D" id="3.90.1150.10">
    <property type="entry name" value="Aspartate Aminotransferase, domain 1"/>
    <property type="match status" value="1"/>
</dbReference>
<comment type="function">
    <text evidence="3">Catalyzes the formation of L-homocysteine from O-succinyl-L-homoserine (OSHS) and hydrogen sulfide.</text>
</comment>
<dbReference type="SUPFAM" id="SSF53383">
    <property type="entry name" value="PLP-dependent transferases"/>
    <property type="match status" value="1"/>
</dbReference>
<dbReference type="UniPathway" id="UPA00051">
    <property type="reaction ID" value="UER00449"/>
</dbReference>
<dbReference type="InterPro" id="IPR015424">
    <property type="entry name" value="PyrdxlP-dep_Trfase"/>
</dbReference>
<dbReference type="FunFam" id="3.40.640.10:FF:000046">
    <property type="entry name" value="Cystathionine gamma-lyase"/>
    <property type="match status" value="1"/>
</dbReference>
<evidence type="ECO:0000256" key="4">
    <source>
        <dbReference type="PIRSR" id="PIRSR001434-2"/>
    </source>
</evidence>
<dbReference type="FunFam" id="3.90.1150.10:FF:000033">
    <property type="entry name" value="Cystathionine gamma-synthase"/>
    <property type="match status" value="1"/>
</dbReference>
<comment type="cofactor">
    <cofactor evidence="1 3 5">
        <name>pyridoxal 5'-phosphate</name>
        <dbReference type="ChEBI" id="CHEBI:597326"/>
    </cofactor>
</comment>
<accession>A0A6L8W5K3</accession>
<protein>
    <recommendedName>
        <fullName evidence="3">O-succinylhomoserine sulfhydrylase</fullName>
        <shortName evidence="3">OSH sulfhydrylase</shortName>
        <shortName evidence="3">OSHS sulfhydrylase</shortName>
        <ecNumber evidence="3">2.5.1.-</ecNumber>
    </recommendedName>
</protein>
<gene>
    <name evidence="3 6" type="primary">metZ</name>
    <name evidence="6" type="ORF">GQE98_05040</name>
</gene>
<dbReference type="InterPro" id="IPR000277">
    <property type="entry name" value="Cys/Met-Metab_PyrdxlP-dep_enz"/>
</dbReference>
<dbReference type="GO" id="GO:0071266">
    <property type="term" value="P:'de novo' L-methionine biosynthetic process"/>
    <property type="evidence" value="ECO:0007669"/>
    <property type="project" value="UniProtKB-UniRule"/>
</dbReference>
<evidence type="ECO:0000313" key="6">
    <source>
        <dbReference type="EMBL" id="MZR29999.1"/>
    </source>
</evidence>
<keyword evidence="2 3" id="KW-0663">Pyridoxal phosphate</keyword>
<dbReference type="InterPro" id="IPR006234">
    <property type="entry name" value="O-succ-hSer_sulfhydrylase"/>
</dbReference>
<comment type="subunit">
    <text evidence="3">Homotetramer.</text>
</comment>
<evidence type="ECO:0000256" key="1">
    <source>
        <dbReference type="ARBA" id="ARBA00001933"/>
    </source>
</evidence>
<evidence type="ECO:0000313" key="7">
    <source>
        <dbReference type="Proteomes" id="UP000476030"/>
    </source>
</evidence>
<dbReference type="Proteomes" id="UP000476030">
    <property type="component" value="Unassembled WGS sequence"/>
</dbReference>
<comment type="similarity">
    <text evidence="3">Belongs to the trans-sulfuration enzymes family. MetZ subfamily.</text>
</comment>
<dbReference type="GO" id="GO:0016846">
    <property type="term" value="F:carbon-sulfur lyase activity"/>
    <property type="evidence" value="ECO:0007669"/>
    <property type="project" value="TreeGrafter"/>
</dbReference>
<dbReference type="GO" id="GO:0030170">
    <property type="term" value="F:pyridoxal phosphate binding"/>
    <property type="evidence" value="ECO:0007669"/>
    <property type="project" value="UniProtKB-UniRule"/>
</dbReference>
<comment type="caution">
    <text evidence="6">The sequence shown here is derived from an EMBL/GenBank/DDBJ whole genome shotgun (WGS) entry which is preliminary data.</text>
</comment>
<dbReference type="GO" id="GO:0005737">
    <property type="term" value="C:cytoplasm"/>
    <property type="evidence" value="ECO:0007669"/>
    <property type="project" value="TreeGrafter"/>
</dbReference>
<dbReference type="InterPro" id="IPR015421">
    <property type="entry name" value="PyrdxlP-dep_Trfase_major"/>
</dbReference>
<dbReference type="EC" id="2.5.1.-" evidence="3"/>
<reference evidence="6 7" key="1">
    <citation type="submission" date="2019-12" db="EMBL/GenBank/DDBJ databases">
        <title>Snethiella sp. nov. sp. isolated from sea sand.</title>
        <authorList>
            <person name="Kim J."/>
            <person name="Jeong S.E."/>
            <person name="Jung H.S."/>
            <person name="Jeon C.O."/>
        </authorList>
    </citation>
    <scope>NUCLEOTIDE SEQUENCE [LARGE SCALE GENOMIC DNA]</scope>
    <source>
        <strain evidence="6 7">DP05</strain>
    </source>
</reference>
<evidence type="ECO:0000256" key="3">
    <source>
        <dbReference type="HAMAP-Rule" id="MF_02056"/>
    </source>
</evidence>
<keyword evidence="3" id="KW-0808">Transferase</keyword>
<proteinExistence type="inferred from homology"/>
<dbReference type="HAMAP" id="MF_02056">
    <property type="entry name" value="MetZ"/>
    <property type="match status" value="1"/>
</dbReference>
<dbReference type="GO" id="GO:0016765">
    <property type="term" value="F:transferase activity, transferring alkyl or aryl (other than methyl) groups"/>
    <property type="evidence" value="ECO:0007669"/>
    <property type="project" value="UniProtKB-UniRule"/>
</dbReference>
<keyword evidence="3" id="KW-0486">Methionine biosynthesis</keyword>
<organism evidence="6 7">
    <name type="scientific">Sneathiella litorea</name>
    <dbReference type="NCBI Taxonomy" id="2606216"/>
    <lineage>
        <taxon>Bacteria</taxon>
        <taxon>Pseudomonadati</taxon>
        <taxon>Pseudomonadota</taxon>
        <taxon>Alphaproteobacteria</taxon>
        <taxon>Sneathiellales</taxon>
        <taxon>Sneathiellaceae</taxon>
        <taxon>Sneathiella</taxon>
    </lineage>
</organism>
<keyword evidence="3" id="KW-0028">Amino-acid biosynthesis</keyword>
<dbReference type="NCBIfam" id="TIGR01325">
    <property type="entry name" value="O_suc_HS_sulf"/>
    <property type="match status" value="1"/>
</dbReference>
<dbReference type="EMBL" id="WTUW01000001">
    <property type="protein sequence ID" value="MZR29999.1"/>
    <property type="molecule type" value="Genomic_DNA"/>
</dbReference>
<name>A0A6L8W5K3_9PROT</name>
<dbReference type="PIRSF" id="PIRSF001434">
    <property type="entry name" value="CGS"/>
    <property type="match status" value="1"/>
</dbReference>
<dbReference type="Gene3D" id="3.40.640.10">
    <property type="entry name" value="Type I PLP-dependent aspartate aminotransferase-like (Major domain)"/>
    <property type="match status" value="1"/>
</dbReference>
<sequence>MVGVFLCLEDEMTTEKETVQTRTKDYRTATKLVRGGTKRSQFNETSEAIFMNSGFVYDSAEQAAGRFKGENEGFIYSRYANPTLSMFEERMILLEEGAVAARATASGMAAVNGALMSQLKAGDHVVAPKALFGSCLYIIETILPRFGVNVTLIDGTDLDQWRAALKKETACVFLETPSNPALEIMDIAAISDLAHKVGAKVIVDNVFATPILQHPITLGADIVVYSATKHIDGQGRCLGGIVLGSEEFVEDTLAPYLKHTGPALSPFNAWNLLKGLETLELRVHKQCDNAEKIAAFLDGHPAISRVIFPGSDSHPQHALAAQQMARGGTLVTFEIAGDQEAAFSALNRLSLIDISNNLGDAKSLITHPTTTTHSSVDDAIKRELGITESMVRMSVGLEDVDDLIEDLGYALSGQSD</sequence>
<dbReference type="GO" id="GO:0019346">
    <property type="term" value="P:transsulfuration"/>
    <property type="evidence" value="ECO:0007669"/>
    <property type="project" value="InterPro"/>
</dbReference>
<dbReference type="AlphaFoldDB" id="A0A6L8W5K3"/>
<evidence type="ECO:0000256" key="5">
    <source>
        <dbReference type="RuleBase" id="RU362118"/>
    </source>
</evidence>
<keyword evidence="7" id="KW-1185">Reference proteome</keyword>
<dbReference type="GO" id="GO:0071268">
    <property type="term" value="P:homocysteine biosynthetic process"/>
    <property type="evidence" value="ECO:0007669"/>
    <property type="project" value="InterPro"/>
</dbReference>
<dbReference type="Pfam" id="PF01053">
    <property type="entry name" value="Cys_Met_Meta_PP"/>
    <property type="match status" value="1"/>
</dbReference>
<dbReference type="PANTHER" id="PTHR11808:SF80">
    <property type="entry name" value="CYSTATHIONINE GAMMA-LYASE"/>
    <property type="match status" value="1"/>
</dbReference>
<feature type="modified residue" description="N6-(pyridoxal phosphate)lysine" evidence="3 4">
    <location>
        <position position="229"/>
    </location>
</feature>
<dbReference type="CDD" id="cd00614">
    <property type="entry name" value="CGS_like"/>
    <property type="match status" value="1"/>
</dbReference>
<evidence type="ECO:0000256" key="2">
    <source>
        <dbReference type="ARBA" id="ARBA00022898"/>
    </source>
</evidence>
<comment type="pathway">
    <text evidence="3">Amino-acid biosynthesis; L-methionine biosynthesis via de novo pathway; L-homocysteine from O-succinyl-L-homoserine: step 1/1.</text>
</comment>
<dbReference type="InterPro" id="IPR015422">
    <property type="entry name" value="PyrdxlP-dep_Trfase_small"/>
</dbReference>
<comment type="catalytic activity">
    <reaction evidence="3">
        <text>O-succinyl-L-homoserine + hydrogen sulfide = L-homocysteine + succinate</text>
        <dbReference type="Rhea" id="RHEA:27826"/>
        <dbReference type="ChEBI" id="CHEBI:29919"/>
        <dbReference type="ChEBI" id="CHEBI:30031"/>
        <dbReference type="ChEBI" id="CHEBI:57661"/>
        <dbReference type="ChEBI" id="CHEBI:58199"/>
    </reaction>
</comment>
<dbReference type="PANTHER" id="PTHR11808">
    <property type="entry name" value="TRANS-SULFURATION ENZYME FAMILY MEMBER"/>
    <property type="match status" value="1"/>
</dbReference>